<sequence>MDGAEEKSMFPIQNFYGCHNIRKRKSIEKVVEETVKRHKAVKIPANYHNRILGPTSSWEIFFRQKDAFKYARRTAKDLHVFAFESETFSSDSGQRMYLVSSYPVFWHYYCQLDESKRHHYEIIPEGSVCKLYFDLEFLKEKNQECDGIKMVEILIKFVCACLRAVFCIECDRRHILDLDASTTSKFSRHLVFQTPNITFQDNIHAGSFVCYIFSKLLSYLRPKSSPTFLSGTQSDKNSQEKNDVDNQHAEGKEEEEEEKDQLSAIWSQFSKEDLEMLIVKDKNDDETLFCDTGVYTKNRNFRLYLSSKLKKNNPLVVSMENIYQSHVGLNQSQPEIVFMDSIVANVDYTDKMKVLTFTSEDSSAKRLSMPKHFNRNSKSPEVIDGYQKSPYPEVDDFIMSLITYNGAGGIIRHWTYFQKGELLIYEIARYRYCENIGRQHKSNNIMYVVDLQNGMYYQKCHDPDCQMMNFKSKSYPIPEAALPVYLFDSEDFEFDLEDEDLLNATAEMERSYMEEKARDSCDSDVAMKQHAQDTDNGDSDNGDSDNGDSDDEDLVTALDSWEKQQKQSS</sequence>
<evidence type="ECO:0000256" key="4">
    <source>
        <dbReference type="ARBA" id="ARBA00026139"/>
    </source>
</evidence>
<keyword evidence="10" id="KW-1185">Reference proteome</keyword>
<comment type="similarity">
    <text evidence="1">Belongs to the eukaryotic-type primase small subunit family.</text>
</comment>
<dbReference type="Pfam" id="PF03121">
    <property type="entry name" value="Herpes_UL52"/>
    <property type="match status" value="1"/>
</dbReference>
<dbReference type="GO" id="GO:0003887">
    <property type="term" value="F:DNA-directed DNA polymerase activity"/>
    <property type="evidence" value="ECO:0007669"/>
    <property type="project" value="UniProtKB-KW"/>
</dbReference>
<reference evidence="9 10" key="1">
    <citation type="submission" date="2024-11" db="EMBL/GenBank/DDBJ databases">
        <title>Chromosome-level genome assembly of the freshwater bivalve Anodonta woodiana.</title>
        <authorList>
            <person name="Chen X."/>
        </authorList>
    </citation>
    <scope>NUCLEOTIDE SEQUENCE [LARGE SCALE GENOMIC DNA]</scope>
    <source>
        <strain evidence="9">MN2024</strain>
        <tissue evidence="9">Gills</tissue>
    </source>
</reference>
<organism evidence="9 10">
    <name type="scientific">Sinanodonta woodiana</name>
    <name type="common">Chinese pond mussel</name>
    <name type="synonym">Anodonta woodiana</name>
    <dbReference type="NCBI Taxonomy" id="1069815"/>
    <lineage>
        <taxon>Eukaryota</taxon>
        <taxon>Metazoa</taxon>
        <taxon>Spiralia</taxon>
        <taxon>Lophotrochozoa</taxon>
        <taxon>Mollusca</taxon>
        <taxon>Bivalvia</taxon>
        <taxon>Autobranchia</taxon>
        <taxon>Heteroconchia</taxon>
        <taxon>Palaeoheterodonta</taxon>
        <taxon>Unionida</taxon>
        <taxon>Unionoidea</taxon>
        <taxon>Unionidae</taxon>
        <taxon>Unioninae</taxon>
        <taxon>Sinanodonta</taxon>
    </lineage>
</organism>
<evidence type="ECO:0000256" key="1">
    <source>
        <dbReference type="ARBA" id="ARBA00009762"/>
    </source>
</evidence>
<dbReference type="InterPro" id="IPR044917">
    <property type="entry name" value="PRIMPOL"/>
</dbReference>
<protein>
    <recommendedName>
        <fullName evidence="4">DNA-directed primase/polymerase protein</fullName>
        <ecNumber evidence="6">2.7.7.102</ecNumber>
        <ecNumber evidence="2">2.7.7.7</ecNumber>
    </recommendedName>
</protein>
<comment type="caution">
    <text evidence="9">The sequence shown here is derived from an EMBL/GenBank/DDBJ whole genome shotgun (WGS) entry which is preliminary data.</text>
</comment>
<evidence type="ECO:0000313" key="9">
    <source>
        <dbReference type="EMBL" id="KAL3876729.1"/>
    </source>
</evidence>
<evidence type="ECO:0000313" key="10">
    <source>
        <dbReference type="Proteomes" id="UP001634394"/>
    </source>
</evidence>
<evidence type="ECO:0000256" key="2">
    <source>
        <dbReference type="ARBA" id="ARBA00012417"/>
    </source>
</evidence>
<accession>A0ABD3WRW5</accession>
<gene>
    <name evidence="9" type="ORF">ACJMK2_034530</name>
</gene>
<feature type="compositionally biased region" description="Basic and acidic residues" evidence="8">
    <location>
        <begin position="237"/>
        <end position="251"/>
    </location>
</feature>
<evidence type="ECO:0000256" key="7">
    <source>
        <dbReference type="ARBA" id="ARBA00047303"/>
    </source>
</evidence>
<dbReference type="EC" id="2.7.7.102" evidence="6"/>
<evidence type="ECO:0000256" key="3">
    <source>
        <dbReference type="ARBA" id="ARBA00022932"/>
    </source>
</evidence>
<name>A0ABD3WRW5_SINWO</name>
<dbReference type="PANTHER" id="PTHR31399:SF0">
    <property type="entry name" value="DNA-DIRECTED PRIMASE_POLYMERASE PROTEIN"/>
    <property type="match status" value="1"/>
</dbReference>
<feature type="compositionally biased region" description="Basic and acidic residues" evidence="8">
    <location>
        <begin position="560"/>
        <end position="569"/>
    </location>
</feature>
<dbReference type="PANTHER" id="PTHR31399">
    <property type="entry name" value="DNA-DIRECTED PRIMASE / POLYMERASE PROTEIN"/>
    <property type="match status" value="1"/>
</dbReference>
<evidence type="ECO:0000256" key="8">
    <source>
        <dbReference type="SAM" id="MobiDB-lite"/>
    </source>
</evidence>
<feature type="region of interest" description="Disordered" evidence="8">
    <location>
        <begin position="514"/>
        <end position="569"/>
    </location>
</feature>
<keyword evidence="3" id="KW-0808">Transferase</keyword>
<dbReference type="Proteomes" id="UP001634394">
    <property type="component" value="Unassembled WGS sequence"/>
</dbReference>
<evidence type="ECO:0000256" key="5">
    <source>
        <dbReference type="ARBA" id="ARBA00044677"/>
    </source>
</evidence>
<dbReference type="EMBL" id="JBJQND010000005">
    <property type="protein sequence ID" value="KAL3876729.1"/>
    <property type="molecule type" value="Genomic_DNA"/>
</dbReference>
<feature type="compositionally biased region" description="Basic and acidic residues" evidence="8">
    <location>
        <begin position="514"/>
        <end position="533"/>
    </location>
</feature>
<keyword evidence="3" id="KW-0239">DNA-directed DNA polymerase</keyword>
<feature type="region of interest" description="Disordered" evidence="8">
    <location>
        <begin position="229"/>
        <end position="260"/>
    </location>
</feature>
<evidence type="ECO:0000256" key="6">
    <source>
        <dbReference type="ARBA" id="ARBA00044768"/>
    </source>
</evidence>
<dbReference type="EC" id="2.7.7.7" evidence="2"/>
<keyword evidence="3" id="KW-0548">Nucleotidyltransferase</keyword>
<comment type="catalytic activity">
    <reaction evidence="7">
        <text>DNA(n) + a 2'-deoxyribonucleoside 5'-triphosphate = DNA(n+1) + diphosphate</text>
        <dbReference type="Rhea" id="RHEA:22508"/>
        <dbReference type="Rhea" id="RHEA-COMP:17339"/>
        <dbReference type="Rhea" id="RHEA-COMP:17340"/>
        <dbReference type="ChEBI" id="CHEBI:33019"/>
        <dbReference type="ChEBI" id="CHEBI:61560"/>
        <dbReference type="ChEBI" id="CHEBI:173112"/>
        <dbReference type="EC" id="2.7.7.7"/>
    </reaction>
    <physiologicalReaction direction="left-to-right" evidence="7">
        <dbReference type="Rhea" id="RHEA:22509"/>
    </physiologicalReaction>
</comment>
<feature type="compositionally biased region" description="Acidic residues" evidence="8">
    <location>
        <begin position="535"/>
        <end position="554"/>
    </location>
</feature>
<dbReference type="AlphaFoldDB" id="A0ABD3WRW5"/>
<proteinExistence type="inferred from homology"/>
<comment type="catalytic activity">
    <reaction evidence="5">
        <text>ssDNA + n NTP = ssDNA/pppN(pN)n-1 hybrid + (n-1) diphosphate.</text>
        <dbReference type="EC" id="2.7.7.102"/>
    </reaction>
</comment>